<accession>A0A364RBE3</accession>
<protein>
    <recommendedName>
        <fullName evidence="6">Coproporphyrinogen III oxidase</fullName>
        <ecNumber evidence="6">1.3.3.15</ecNumber>
    </recommendedName>
</protein>
<evidence type="ECO:0000313" key="9">
    <source>
        <dbReference type="Proteomes" id="UP000251692"/>
    </source>
</evidence>
<evidence type="ECO:0000256" key="2">
    <source>
        <dbReference type="ARBA" id="ARBA00022630"/>
    </source>
</evidence>
<evidence type="ECO:0000256" key="4">
    <source>
        <dbReference type="ARBA" id="ARBA00023002"/>
    </source>
</evidence>
<dbReference type="PANTHER" id="PTHR42923">
    <property type="entry name" value="PROTOPORPHYRINOGEN OXIDASE"/>
    <property type="match status" value="1"/>
</dbReference>
<name>A0A364RBE3_9BACT</name>
<dbReference type="OrthoDB" id="9805195at2"/>
<comment type="pathway">
    <text evidence="6">Porphyrin-containing compound metabolism; protoheme biosynthesis.</text>
</comment>
<dbReference type="GO" id="GO:0006783">
    <property type="term" value="P:heme biosynthetic process"/>
    <property type="evidence" value="ECO:0007669"/>
    <property type="project" value="UniProtKB-UniRule"/>
</dbReference>
<dbReference type="InterPro" id="IPR002937">
    <property type="entry name" value="Amino_oxidase"/>
</dbReference>
<evidence type="ECO:0000256" key="1">
    <source>
        <dbReference type="ARBA" id="ARBA00001974"/>
    </source>
</evidence>
<gene>
    <name evidence="8" type="primary">hemG</name>
    <name evidence="8" type="ORF">DP923_12830</name>
</gene>
<dbReference type="Proteomes" id="UP000251692">
    <property type="component" value="Unassembled WGS sequence"/>
</dbReference>
<comment type="similarity">
    <text evidence="6">Belongs to the protoporphyrinogen/coproporphyrinogen oxidase family. Coproporphyrinogen III oxidase subfamily.</text>
</comment>
<comment type="function">
    <text evidence="6">Involved in coproporphyrin-dependent heme b biosynthesis. Catalyzes the oxidation of coproporphyrinogen III to coproporphyrin III.</text>
</comment>
<feature type="domain" description="Amine oxidase" evidence="7">
    <location>
        <begin position="10"/>
        <end position="433"/>
    </location>
</feature>
<dbReference type="InterPro" id="IPR050464">
    <property type="entry name" value="Zeta_carotene_desat/Oxidored"/>
</dbReference>
<dbReference type="SUPFAM" id="SSF54373">
    <property type="entry name" value="FAD-linked reductases, C-terminal domain"/>
    <property type="match status" value="1"/>
</dbReference>
<dbReference type="Gene3D" id="3.90.660.20">
    <property type="entry name" value="Protoporphyrinogen oxidase, mitochondrial, domain 2"/>
    <property type="match status" value="1"/>
</dbReference>
<evidence type="ECO:0000256" key="6">
    <source>
        <dbReference type="RuleBase" id="RU364052"/>
    </source>
</evidence>
<dbReference type="InterPro" id="IPR004572">
    <property type="entry name" value="Protoporphyrinogen_oxidase"/>
</dbReference>
<keyword evidence="2 6" id="KW-0285">Flavoprotein</keyword>
<keyword evidence="4 6" id="KW-0560">Oxidoreductase</keyword>
<evidence type="ECO:0000256" key="5">
    <source>
        <dbReference type="ARBA" id="ARBA00023133"/>
    </source>
</evidence>
<dbReference type="GO" id="GO:0004729">
    <property type="term" value="F:oxygen-dependent protoporphyrinogen oxidase activity"/>
    <property type="evidence" value="ECO:0007669"/>
    <property type="project" value="UniProtKB-UniRule"/>
</dbReference>
<reference evidence="8 9" key="2">
    <citation type="submission" date="2018-07" db="EMBL/GenBank/DDBJ databases">
        <title>Pontibacter sp. 2b14 genomic sequence and assembly.</title>
        <authorList>
            <person name="Du Z.-J."/>
        </authorList>
    </citation>
    <scope>NUCLEOTIDE SEQUENCE [LARGE SCALE GENOMIC DNA]</scope>
    <source>
        <strain evidence="8 9">2b14</strain>
    </source>
</reference>
<comment type="caution">
    <text evidence="8">The sequence shown here is derived from an EMBL/GenBank/DDBJ whole genome shotgun (WGS) entry which is preliminary data.</text>
</comment>
<dbReference type="EMBL" id="QMDV01000004">
    <property type="protein sequence ID" value="RAU81604.1"/>
    <property type="molecule type" value="Genomic_DNA"/>
</dbReference>
<organism evidence="8 9">
    <name type="scientific">Pontibacter arcticus</name>
    <dbReference type="NCBI Taxonomy" id="2080288"/>
    <lineage>
        <taxon>Bacteria</taxon>
        <taxon>Pseudomonadati</taxon>
        <taxon>Bacteroidota</taxon>
        <taxon>Cytophagia</taxon>
        <taxon>Cytophagales</taxon>
        <taxon>Hymenobacteraceae</taxon>
        <taxon>Pontibacter</taxon>
    </lineage>
</organism>
<dbReference type="Pfam" id="PF01593">
    <property type="entry name" value="Amino_oxidase"/>
    <property type="match status" value="1"/>
</dbReference>
<dbReference type="Gene3D" id="1.10.3110.10">
    <property type="entry name" value="protoporphyrinogen ix oxidase, domain 3"/>
    <property type="match status" value="1"/>
</dbReference>
<keyword evidence="9" id="KW-1185">Reference proteome</keyword>
<keyword evidence="6" id="KW-0963">Cytoplasm</keyword>
<dbReference type="AlphaFoldDB" id="A0A364RBE3"/>
<comment type="cofactor">
    <cofactor evidence="1 6">
        <name>FAD</name>
        <dbReference type="ChEBI" id="CHEBI:57692"/>
    </cofactor>
</comment>
<evidence type="ECO:0000259" key="7">
    <source>
        <dbReference type="Pfam" id="PF01593"/>
    </source>
</evidence>
<dbReference type="RefSeq" id="WP_112306284.1">
    <property type="nucleotide sequence ID" value="NZ_QMDV01000004.1"/>
</dbReference>
<dbReference type="InterPro" id="IPR036188">
    <property type="entry name" value="FAD/NAD-bd_sf"/>
</dbReference>
<dbReference type="Gene3D" id="3.50.50.60">
    <property type="entry name" value="FAD/NAD(P)-binding domain"/>
    <property type="match status" value="1"/>
</dbReference>
<keyword evidence="3 6" id="KW-0274">FAD</keyword>
<keyword evidence="5 6" id="KW-0350">Heme biosynthesis</keyword>
<dbReference type="EC" id="1.3.3.15" evidence="6"/>
<dbReference type="NCBIfam" id="TIGR00562">
    <property type="entry name" value="proto_IX_ox"/>
    <property type="match status" value="1"/>
</dbReference>
<proteinExistence type="inferred from homology"/>
<sequence>MRVAIIGAGISGLALAYYLQKLGVPYDLLEASEYAGGNIRTITLQDFILELGPNALQKSPELHQLLHELKLQDQVMPVAANAHSRFVLRDGNLHKLPDSAASLLSNTAFSWQAKRRFLQEKDTPAADVPNETVSHFFGRRFGKEITAYVLNPFATDYCGGDPEKLLVSKALPKLKELETKYGSVLKGLARKQINWHDSFSFVNGMSTLPNAIAAKLIALHLNHCVEMITRGHGKYILSCSTPSETDTQEYDFLVLALPAHQAADLLQFTFPGLAAALLNVNYPPLAVVHSVYNREDVRHPLKGFGAWHAKAETTLTTGSIWNSSLYDGRCRPHEVLFTTFVDQFEVNGTVKVDRQELLAKVNQELCSRYQICSEKPVFEHLYLWKQGMPQFDLFIEDAHQMAAELEQQQVFISANWQAGVSVADCIRHAKELAHKIKLKRSGELNNL</sequence>
<dbReference type="SUPFAM" id="SSF51905">
    <property type="entry name" value="FAD/NAD(P)-binding domain"/>
    <property type="match status" value="1"/>
</dbReference>
<evidence type="ECO:0000313" key="8">
    <source>
        <dbReference type="EMBL" id="RAU81604.1"/>
    </source>
</evidence>
<comment type="catalytic activity">
    <reaction evidence="6">
        <text>coproporphyrinogen III + 3 O2 = coproporphyrin III + 3 H2O2</text>
        <dbReference type="Rhea" id="RHEA:43436"/>
        <dbReference type="ChEBI" id="CHEBI:15379"/>
        <dbReference type="ChEBI" id="CHEBI:16240"/>
        <dbReference type="ChEBI" id="CHEBI:57309"/>
        <dbReference type="ChEBI" id="CHEBI:131725"/>
        <dbReference type="EC" id="1.3.3.15"/>
    </reaction>
</comment>
<dbReference type="GO" id="GO:0005737">
    <property type="term" value="C:cytoplasm"/>
    <property type="evidence" value="ECO:0007669"/>
    <property type="project" value="UniProtKB-SubCell"/>
</dbReference>
<dbReference type="UniPathway" id="UPA00252"/>
<dbReference type="PANTHER" id="PTHR42923:SF3">
    <property type="entry name" value="PROTOPORPHYRINOGEN OXIDASE"/>
    <property type="match status" value="1"/>
</dbReference>
<evidence type="ECO:0000256" key="3">
    <source>
        <dbReference type="ARBA" id="ARBA00022827"/>
    </source>
</evidence>
<reference evidence="8 9" key="1">
    <citation type="submission" date="2018-06" db="EMBL/GenBank/DDBJ databases">
        <authorList>
            <person name="Liu Z.-W."/>
        </authorList>
    </citation>
    <scope>NUCLEOTIDE SEQUENCE [LARGE SCALE GENOMIC DNA]</scope>
    <source>
        <strain evidence="8 9">2b14</strain>
    </source>
</reference>
<comment type="subcellular location">
    <subcellularLocation>
        <location evidence="6">Cytoplasm</location>
    </subcellularLocation>
</comment>